<feature type="domain" description="Endonuclease GajA/Old nuclease/RecF-like AAA" evidence="1">
    <location>
        <begin position="67"/>
        <end position="560"/>
    </location>
</feature>
<dbReference type="PANTHER" id="PTHR43581">
    <property type="entry name" value="ATP/GTP PHOSPHATASE"/>
    <property type="match status" value="1"/>
</dbReference>
<proteinExistence type="predicted"/>
<gene>
    <name evidence="2" type="ORF">EII33_13390</name>
</gene>
<dbReference type="Gene3D" id="3.40.50.300">
    <property type="entry name" value="P-loop containing nucleotide triphosphate hydrolases"/>
    <property type="match status" value="1"/>
</dbReference>
<name>A0A3P1ZVS0_9BACE</name>
<dbReference type="PANTHER" id="PTHR43581:SF4">
    <property type="entry name" value="ATP_GTP PHOSPHATASE"/>
    <property type="match status" value="1"/>
</dbReference>
<sequence length="670" mass="78594">MKNYMTIREFEICAIRILDDCSPEIRKVLKEEWYILNGCCYINKNTNNIELIKEDDLTGFFGPGISVSAIVGMNGSGKSSLLELIYRIVNNLGCLLTKGKRRRAAEQMYFVEGLYAELYYKVNGRLGVISCKGDDVSFGYCGDVFVTLRAFDGLNPSRDTVKMEDFVKWAKESLFYTIVTNYSMQAFCSQDFDSEPCYILDKKREKQPVEDCIWIDGLFHKNDGYMSPIVLNPYRDGGTVDMAKEHRLTKYRLSAAMIYAERRGRDFMRDYKLNCIKYKFDKTEIDKKFLEKAKISEDKYWSYRPGKNARVDFGTAILCEYGANRLDFSDTIARTIAMYLIYKTYSIANAYPSYDEYSGIGNVSGFIDETNTDTALLVYNLVHRIKIDKSHITLKIRQVLHFMEALEKGRINTQKLLLNEIDYWEYVKIVAPEEELKSMSSIQEYLPPSFFTIDIDLNHYKDGEKTNKTPISINRLSSGERQYLYTFSTYIYHILNLLSIQESRRVKYRRFNLVFDEVEICFHPEYQRRFVDELLGFIRRMRMNSHATYNIIIATHSPFILTDIPQKNILYLEDGHVPDYSQFKNPFAANICDVLYQSFFLREGFVGEYARNKIRDVFSWLNVEDRVRMNKSRWEQMDTLMRLIGDPFIKIQLKQLFLKKTGYLYEETDN</sequence>
<dbReference type="SUPFAM" id="SSF52540">
    <property type="entry name" value="P-loop containing nucleoside triphosphate hydrolases"/>
    <property type="match status" value="1"/>
</dbReference>
<protein>
    <recommendedName>
        <fullName evidence="1">Endonuclease GajA/Old nuclease/RecF-like AAA domain-containing protein</fullName>
    </recommendedName>
</protein>
<dbReference type="Pfam" id="PF13175">
    <property type="entry name" value="AAA_15"/>
    <property type="match status" value="1"/>
</dbReference>
<organism evidence="2 3">
    <name type="scientific">Prevotella heparinolytica</name>
    <dbReference type="NCBI Taxonomy" id="28113"/>
    <lineage>
        <taxon>Bacteria</taxon>
        <taxon>Pseudomonadati</taxon>
        <taxon>Bacteroidota</taxon>
        <taxon>Bacteroidia</taxon>
        <taxon>Bacteroidales</taxon>
        <taxon>Bacteroidaceae</taxon>
        <taxon>Bacteroides</taxon>
    </lineage>
</organism>
<dbReference type="EMBL" id="RQYF01000110">
    <property type="protein sequence ID" value="RRD87271.1"/>
    <property type="molecule type" value="Genomic_DNA"/>
</dbReference>
<dbReference type="InterPro" id="IPR041685">
    <property type="entry name" value="AAA_GajA/Old/RecF-like"/>
</dbReference>
<comment type="caution">
    <text evidence="2">The sequence shown here is derived from an EMBL/GenBank/DDBJ whole genome shotgun (WGS) entry which is preliminary data.</text>
</comment>
<evidence type="ECO:0000313" key="3">
    <source>
        <dbReference type="Proteomes" id="UP000279562"/>
    </source>
</evidence>
<dbReference type="AlphaFoldDB" id="A0A3P1ZVS0"/>
<evidence type="ECO:0000259" key="1">
    <source>
        <dbReference type="Pfam" id="PF13175"/>
    </source>
</evidence>
<dbReference type="InterPro" id="IPR027417">
    <property type="entry name" value="P-loop_NTPase"/>
</dbReference>
<dbReference type="InterPro" id="IPR051396">
    <property type="entry name" value="Bact_Antivir_Def_Nuclease"/>
</dbReference>
<keyword evidence="3" id="KW-1185">Reference proteome</keyword>
<accession>A0A3P1ZVS0</accession>
<evidence type="ECO:0000313" key="2">
    <source>
        <dbReference type="EMBL" id="RRD87271.1"/>
    </source>
</evidence>
<reference evidence="2 3" key="1">
    <citation type="submission" date="2018-11" db="EMBL/GenBank/DDBJ databases">
        <title>Genomes From Bacteria Associated with the Canine Oral Cavity: a Test Case for Automated Genome-Based Taxonomic Assignment.</title>
        <authorList>
            <person name="Coil D.A."/>
            <person name="Jospin G."/>
            <person name="Darling A.E."/>
            <person name="Wallis C."/>
            <person name="Davis I.J."/>
            <person name="Harris S."/>
            <person name="Eisen J.A."/>
            <person name="Holcombe L.J."/>
            <person name="O'Flynn C."/>
        </authorList>
    </citation>
    <scope>NUCLEOTIDE SEQUENCE [LARGE SCALE GENOMIC DNA]</scope>
    <source>
        <strain evidence="2 3">OH1047_COT-310</strain>
    </source>
</reference>
<dbReference type="Proteomes" id="UP000279562">
    <property type="component" value="Unassembled WGS sequence"/>
</dbReference>